<feature type="compositionally biased region" description="Polar residues" evidence="2">
    <location>
        <begin position="244"/>
        <end position="255"/>
    </location>
</feature>
<dbReference type="AlphaFoldDB" id="A0AAN8P4A5"/>
<feature type="region of interest" description="Disordered" evidence="2">
    <location>
        <begin position="499"/>
        <end position="528"/>
    </location>
</feature>
<feature type="region of interest" description="Disordered" evidence="2">
    <location>
        <begin position="216"/>
        <end position="257"/>
    </location>
</feature>
<evidence type="ECO:0000313" key="3">
    <source>
        <dbReference type="EMBL" id="KAK6620663.1"/>
    </source>
</evidence>
<feature type="compositionally biased region" description="Basic and acidic residues" evidence="2">
    <location>
        <begin position="216"/>
        <end position="243"/>
    </location>
</feature>
<feature type="compositionally biased region" description="Basic and acidic residues" evidence="2">
    <location>
        <begin position="43"/>
        <end position="64"/>
    </location>
</feature>
<keyword evidence="1" id="KW-0175">Coiled coil</keyword>
<sequence length="787" mass="91310">MDVLILENESNFICSGESEDQKEIAPDQSPDISLSSGPIEPLGTEKDSGSDPESNDHDITPTHHYSLKDQQEWLKSHLKTATTEKNRLEEITAHLMEKAERLQYELADAREATKSRDEVIKLLQEQLARMEVAYTKSLEESVQSKLQLSSHEQEILHLKEICYKYEEEENKEIAEAEVNSLVKLESKIKRLEGENEKMKEEIVHLKGEKTSLAKRLKEVTESDQRQRWKERCEEEEEKNRDNVQNESNSKITNGTNEREKMLKELNVELEKKISSMAEENKELNSKVQMLLGEVESEKKIMSVKKEMSESVCEMKKKNLEMEAHVKHLEKEIEEKKVLNVREKEKEIEFLVKQFSQEKELLIKFYERKLVDRAGEDSKLKDTLQRLHDLVGDLEVKYSKETVQDALKNELFELRDQCDLVSKSVAEMQNRDNHDVNFLLRENINLQKEINEIKINLPKDDQVIDFKEKYVALACENVKMKNVILELKNQVNSLTVLVNSESRSQGATKSENSTKQSENENVCVESSRRRKGVEMGNHLAWRNLYGIKKIEKSHGWKPERSDEGEIPGIRPSVSDTTEKLEMLRLKKKVALLQDKISGEKAMREALETQISEINRDLKEKGSLEQEVLSLKRKLNREHLQKLDLELAQYQKELQGKREKYLEEVSKSPGIDEYREKCEMLAKEREKSKEIRNKILEKGHIIQEHGWSPSMASTQHEYPTISLAEPELRGLHPQFGPLHSSTSLEPEIKHHLEKELERSIRKYKAGTSTTPNVTSSNLRVDLLKETEST</sequence>
<feature type="coiled-coil region" evidence="1">
    <location>
        <begin position="318"/>
        <end position="360"/>
    </location>
</feature>
<dbReference type="EMBL" id="JAWJWE010000039">
    <property type="protein sequence ID" value="KAK6620663.1"/>
    <property type="molecule type" value="Genomic_DNA"/>
</dbReference>
<evidence type="ECO:0000313" key="4">
    <source>
        <dbReference type="Proteomes" id="UP001372834"/>
    </source>
</evidence>
<evidence type="ECO:0000256" key="2">
    <source>
        <dbReference type="SAM" id="MobiDB-lite"/>
    </source>
</evidence>
<feature type="coiled-coil region" evidence="1">
    <location>
        <begin position="631"/>
        <end position="689"/>
    </location>
</feature>
<feature type="region of interest" description="Disordered" evidence="2">
    <location>
        <begin position="1"/>
        <end position="64"/>
    </location>
</feature>
<feature type="compositionally biased region" description="Polar residues" evidence="2">
    <location>
        <begin position="499"/>
        <end position="519"/>
    </location>
</feature>
<reference evidence="3 4" key="1">
    <citation type="submission" date="2023-10" db="EMBL/GenBank/DDBJ databases">
        <title>Genomes of two closely related lineages of the louse Polyplax serrata with different host specificities.</title>
        <authorList>
            <person name="Martinu J."/>
            <person name="Tarabai H."/>
            <person name="Stefka J."/>
            <person name="Hypsa V."/>
        </authorList>
    </citation>
    <scope>NUCLEOTIDE SEQUENCE [LARGE SCALE GENOMIC DNA]</scope>
    <source>
        <strain evidence="3">HR10_N</strain>
    </source>
</reference>
<protein>
    <submittedName>
        <fullName evidence="3">Uncharacterized protein</fullName>
    </submittedName>
</protein>
<organism evidence="3 4">
    <name type="scientific">Polyplax serrata</name>
    <name type="common">Common mouse louse</name>
    <dbReference type="NCBI Taxonomy" id="468196"/>
    <lineage>
        <taxon>Eukaryota</taxon>
        <taxon>Metazoa</taxon>
        <taxon>Ecdysozoa</taxon>
        <taxon>Arthropoda</taxon>
        <taxon>Hexapoda</taxon>
        <taxon>Insecta</taxon>
        <taxon>Pterygota</taxon>
        <taxon>Neoptera</taxon>
        <taxon>Paraneoptera</taxon>
        <taxon>Psocodea</taxon>
        <taxon>Troctomorpha</taxon>
        <taxon>Phthiraptera</taxon>
        <taxon>Anoplura</taxon>
        <taxon>Polyplacidae</taxon>
        <taxon>Polyplax</taxon>
    </lineage>
</organism>
<feature type="coiled-coil region" evidence="1">
    <location>
        <begin position="85"/>
        <end position="140"/>
    </location>
</feature>
<proteinExistence type="predicted"/>
<feature type="compositionally biased region" description="Polar residues" evidence="2">
    <location>
        <begin position="764"/>
        <end position="776"/>
    </location>
</feature>
<gene>
    <name evidence="3" type="ORF">RUM43_010958</name>
</gene>
<accession>A0AAN8P4A5</accession>
<feature type="region of interest" description="Disordered" evidence="2">
    <location>
        <begin position="760"/>
        <end position="787"/>
    </location>
</feature>
<comment type="caution">
    <text evidence="3">The sequence shown here is derived from an EMBL/GenBank/DDBJ whole genome shotgun (WGS) entry which is preliminary data.</text>
</comment>
<evidence type="ECO:0000256" key="1">
    <source>
        <dbReference type="SAM" id="Coils"/>
    </source>
</evidence>
<dbReference type="Proteomes" id="UP001372834">
    <property type="component" value="Unassembled WGS sequence"/>
</dbReference>
<name>A0AAN8P4A5_POLSC</name>